<evidence type="ECO:0000313" key="3">
    <source>
        <dbReference type="Proteomes" id="UP000058305"/>
    </source>
</evidence>
<dbReference type="InterPro" id="IPR025443">
    <property type="entry name" value="DUF4307"/>
</dbReference>
<evidence type="ECO:0000313" key="2">
    <source>
        <dbReference type="EMBL" id="AMB59060.1"/>
    </source>
</evidence>
<keyword evidence="1" id="KW-0472">Membrane</keyword>
<dbReference type="Proteomes" id="UP000058305">
    <property type="component" value="Chromosome"/>
</dbReference>
<organism evidence="2 3">
    <name type="scientific">Microterricola viridarii</name>
    <dbReference type="NCBI Taxonomy" id="412690"/>
    <lineage>
        <taxon>Bacteria</taxon>
        <taxon>Bacillati</taxon>
        <taxon>Actinomycetota</taxon>
        <taxon>Actinomycetes</taxon>
        <taxon>Micrococcales</taxon>
        <taxon>Microbacteriaceae</taxon>
        <taxon>Microterricola</taxon>
    </lineage>
</organism>
<evidence type="ECO:0008006" key="4">
    <source>
        <dbReference type="Google" id="ProtNLM"/>
    </source>
</evidence>
<gene>
    <name evidence="2" type="ORF">AWU67_09555</name>
</gene>
<feature type="transmembrane region" description="Helical" evidence="1">
    <location>
        <begin position="27"/>
        <end position="49"/>
    </location>
</feature>
<evidence type="ECO:0000256" key="1">
    <source>
        <dbReference type="SAM" id="Phobius"/>
    </source>
</evidence>
<dbReference type="AlphaFoldDB" id="A0A120I0K6"/>
<sequence>MSTANAQPTDLDQRYGRTPRKGRRDRLTLIIAAAVFAVVLVAWVVWAGLDGSKPMVEARDVAHTVIDDQTVRVDYEVSMPAGETASCAVQALNEDFTVVGWKIVDVPASDRFTQAFSDTVRTTLPANTGLIYHCWLT</sequence>
<dbReference type="KEGG" id="mvd:AWU67_09555"/>
<keyword evidence="3" id="KW-1185">Reference proteome</keyword>
<dbReference type="RefSeq" id="WP_067228264.1">
    <property type="nucleotide sequence ID" value="NZ_CP014145.1"/>
</dbReference>
<keyword evidence="1" id="KW-0812">Transmembrane</keyword>
<dbReference type="EMBL" id="CP014145">
    <property type="protein sequence ID" value="AMB59060.1"/>
    <property type="molecule type" value="Genomic_DNA"/>
</dbReference>
<dbReference type="OrthoDB" id="4793644at2"/>
<dbReference type="Pfam" id="PF14155">
    <property type="entry name" value="DUF4307"/>
    <property type="match status" value="1"/>
</dbReference>
<reference evidence="3" key="2">
    <citation type="submission" date="2016-01" db="EMBL/GenBank/DDBJ databases">
        <title>First complete genome sequence of a species in the genus Microterricola, an extremophilic cold active enzyme producing strain ERGS5:02 isolated from Sikkim Himalaya.</title>
        <authorList>
            <person name="Kumar R."/>
            <person name="Singh D."/>
            <person name="Swarnkar M.K."/>
        </authorList>
    </citation>
    <scope>NUCLEOTIDE SEQUENCE [LARGE SCALE GENOMIC DNA]</scope>
    <source>
        <strain evidence="3">ERGS5:02</strain>
    </source>
</reference>
<protein>
    <recommendedName>
        <fullName evidence="4">DUF4307 domain-containing protein</fullName>
    </recommendedName>
</protein>
<keyword evidence="1" id="KW-1133">Transmembrane helix</keyword>
<name>A0A120I0K6_9MICO</name>
<proteinExistence type="predicted"/>
<reference evidence="2 3" key="1">
    <citation type="journal article" date="2016" name="J. Biotechnol.">
        <title>First complete genome sequence of a species in the genus Microterricola, an extremophilic cold active enzyme producing bacterial strain ERGS5:02 isolated from Sikkim Himalaya.</title>
        <authorList>
            <person name="Himanshu"/>
            <person name="Swarnkar M.K."/>
            <person name="Singh D."/>
            <person name="Kumar R."/>
        </authorList>
    </citation>
    <scope>NUCLEOTIDE SEQUENCE [LARGE SCALE GENOMIC DNA]</scope>
    <source>
        <strain evidence="2 3">ERGS5:02</strain>
    </source>
</reference>
<accession>A0A120I0K6</accession>